<evidence type="ECO:0000256" key="4">
    <source>
        <dbReference type="PROSITE-ProRule" id="PRU00024"/>
    </source>
</evidence>
<sequence>MYCEWLPSILQLIGKERDFSPEKYSCSVCSEVLQKPATIPCGHTFCAQCVTEHWDGEDGRYTCPQCGKKFSPRPVLVRNIPLENEMKAVIDKVASFVYAKPGEVACDVCPRKKRKAISTCMGCRIAFCESHLWDHYIGKEPYKTHQLVNPGINLKENVCPVHHQYITMYCCTDHQVVCPSCAERQHKGHQIISTTAEMKRRKTAMVSEKETLKARLQHHKKVRDSIENMIDSLTTNADSEVTLRTSRFSGFIQQMRRRAYEVEDEVVAHKRSLQKLEDCMEQEIMELKRQEAELDSLSLIQDPAQTPDMLQHGTGFDPKPSLLKQPITREQYLKYAVNITLDPNTHTNDWCCQRTTAKSLW</sequence>
<dbReference type="AlphaFoldDB" id="A0AAW0NGZ1"/>
<keyword evidence="5" id="KW-0175">Coiled coil</keyword>
<dbReference type="InterPro" id="IPR000315">
    <property type="entry name" value="Znf_B-box"/>
</dbReference>
<dbReference type="SUPFAM" id="SSF57850">
    <property type="entry name" value="RING/U-box"/>
    <property type="match status" value="1"/>
</dbReference>
<evidence type="ECO:0000256" key="3">
    <source>
        <dbReference type="ARBA" id="ARBA00022833"/>
    </source>
</evidence>
<protein>
    <submittedName>
        <fullName evidence="8">Uncharacterized protein</fullName>
    </submittedName>
</protein>
<dbReference type="InterPro" id="IPR001841">
    <property type="entry name" value="Znf_RING"/>
</dbReference>
<evidence type="ECO:0000259" key="7">
    <source>
        <dbReference type="PROSITE" id="PS50119"/>
    </source>
</evidence>
<reference evidence="9" key="1">
    <citation type="submission" date="2024-04" db="EMBL/GenBank/DDBJ databases">
        <title>Salinicola lusitanus LLJ914,a marine bacterium isolated from the Okinawa Trough.</title>
        <authorList>
            <person name="Li J."/>
        </authorList>
    </citation>
    <scope>NUCLEOTIDE SEQUENCE [LARGE SCALE GENOMIC DNA]</scope>
</reference>
<dbReference type="InterPro" id="IPR017907">
    <property type="entry name" value="Znf_RING_CS"/>
</dbReference>
<dbReference type="EMBL" id="JBBPFD010000015">
    <property type="protein sequence ID" value="KAK7896699.1"/>
    <property type="molecule type" value="Genomic_DNA"/>
</dbReference>
<comment type="caution">
    <text evidence="8">The sequence shown here is derived from an EMBL/GenBank/DDBJ whole genome shotgun (WGS) entry which is preliminary data.</text>
</comment>
<dbReference type="InterPro" id="IPR013083">
    <property type="entry name" value="Znf_RING/FYVE/PHD"/>
</dbReference>
<keyword evidence="1" id="KW-0479">Metal-binding</keyword>
<evidence type="ECO:0000313" key="8">
    <source>
        <dbReference type="EMBL" id="KAK7896699.1"/>
    </source>
</evidence>
<accession>A0AAW0NGZ1</accession>
<keyword evidence="3" id="KW-0862">Zinc</keyword>
<dbReference type="PANTHER" id="PTHR25465:SF14">
    <property type="entry name" value="E3 UBIQUITIN-PROTEIN LIGASE TRIM65"/>
    <property type="match status" value="1"/>
</dbReference>
<dbReference type="Gene3D" id="3.30.160.60">
    <property type="entry name" value="Classic Zinc Finger"/>
    <property type="match status" value="1"/>
</dbReference>
<evidence type="ECO:0000256" key="2">
    <source>
        <dbReference type="ARBA" id="ARBA00022771"/>
    </source>
</evidence>
<feature type="domain" description="RING-type" evidence="6">
    <location>
        <begin position="26"/>
        <end position="66"/>
    </location>
</feature>
<dbReference type="Proteomes" id="UP001460270">
    <property type="component" value="Unassembled WGS sequence"/>
</dbReference>
<dbReference type="PROSITE" id="PS50119">
    <property type="entry name" value="ZF_BBOX"/>
    <property type="match status" value="1"/>
</dbReference>
<dbReference type="InterPro" id="IPR051051">
    <property type="entry name" value="E3_ubiq-ligase_TRIM/RNF"/>
</dbReference>
<proteinExistence type="predicted"/>
<organism evidence="8 9">
    <name type="scientific">Mugilogobius chulae</name>
    <name type="common">yellowstripe goby</name>
    <dbReference type="NCBI Taxonomy" id="88201"/>
    <lineage>
        <taxon>Eukaryota</taxon>
        <taxon>Metazoa</taxon>
        <taxon>Chordata</taxon>
        <taxon>Craniata</taxon>
        <taxon>Vertebrata</taxon>
        <taxon>Euteleostomi</taxon>
        <taxon>Actinopterygii</taxon>
        <taxon>Neopterygii</taxon>
        <taxon>Teleostei</taxon>
        <taxon>Neoteleostei</taxon>
        <taxon>Acanthomorphata</taxon>
        <taxon>Gobiaria</taxon>
        <taxon>Gobiiformes</taxon>
        <taxon>Gobioidei</taxon>
        <taxon>Gobiidae</taxon>
        <taxon>Gobionellinae</taxon>
        <taxon>Mugilogobius</taxon>
    </lineage>
</organism>
<name>A0AAW0NGZ1_9GOBI</name>
<dbReference type="SUPFAM" id="SSF57845">
    <property type="entry name" value="B-box zinc-binding domain"/>
    <property type="match status" value="1"/>
</dbReference>
<feature type="coiled-coil region" evidence="5">
    <location>
        <begin position="270"/>
        <end position="300"/>
    </location>
</feature>
<feature type="domain" description="B box-type" evidence="7">
    <location>
        <begin position="154"/>
        <end position="194"/>
    </location>
</feature>
<keyword evidence="9" id="KW-1185">Reference proteome</keyword>
<evidence type="ECO:0000256" key="1">
    <source>
        <dbReference type="ARBA" id="ARBA00022723"/>
    </source>
</evidence>
<evidence type="ECO:0000259" key="6">
    <source>
        <dbReference type="PROSITE" id="PS50089"/>
    </source>
</evidence>
<dbReference type="PROSITE" id="PS00518">
    <property type="entry name" value="ZF_RING_1"/>
    <property type="match status" value="1"/>
</dbReference>
<dbReference type="Pfam" id="PF00643">
    <property type="entry name" value="zf-B_box"/>
    <property type="match status" value="1"/>
</dbReference>
<dbReference type="PANTHER" id="PTHR25465">
    <property type="entry name" value="B-BOX DOMAIN CONTAINING"/>
    <property type="match status" value="1"/>
</dbReference>
<dbReference type="SMART" id="SM00336">
    <property type="entry name" value="BBOX"/>
    <property type="match status" value="1"/>
</dbReference>
<dbReference type="GO" id="GO:0008270">
    <property type="term" value="F:zinc ion binding"/>
    <property type="evidence" value="ECO:0007669"/>
    <property type="project" value="UniProtKB-KW"/>
</dbReference>
<keyword evidence="2 4" id="KW-0863">Zinc-finger</keyword>
<dbReference type="SMART" id="SM00184">
    <property type="entry name" value="RING"/>
    <property type="match status" value="1"/>
</dbReference>
<dbReference type="Gene3D" id="3.30.40.10">
    <property type="entry name" value="Zinc/RING finger domain, C3HC4 (zinc finger)"/>
    <property type="match status" value="1"/>
</dbReference>
<dbReference type="Pfam" id="PF15227">
    <property type="entry name" value="zf-C3HC4_4"/>
    <property type="match status" value="1"/>
</dbReference>
<dbReference type="CDD" id="cd19769">
    <property type="entry name" value="Bbox2_TRIM16-like"/>
    <property type="match status" value="1"/>
</dbReference>
<evidence type="ECO:0000313" key="9">
    <source>
        <dbReference type="Proteomes" id="UP001460270"/>
    </source>
</evidence>
<gene>
    <name evidence="8" type="ORF">WMY93_022024</name>
</gene>
<evidence type="ECO:0000256" key="5">
    <source>
        <dbReference type="SAM" id="Coils"/>
    </source>
</evidence>
<dbReference type="PROSITE" id="PS50089">
    <property type="entry name" value="ZF_RING_2"/>
    <property type="match status" value="1"/>
</dbReference>
<dbReference type="Gene3D" id="4.10.830.40">
    <property type="match status" value="1"/>
</dbReference>